<evidence type="ECO:0008006" key="3">
    <source>
        <dbReference type="Google" id="ProtNLM"/>
    </source>
</evidence>
<keyword evidence="2" id="KW-1185">Reference proteome</keyword>
<organism evidence="1 2">
    <name type="scientific">Paenibacillus xylanexedens</name>
    <dbReference type="NCBI Taxonomy" id="528191"/>
    <lineage>
        <taxon>Bacteria</taxon>
        <taxon>Bacillati</taxon>
        <taxon>Bacillota</taxon>
        <taxon>Bacilli</taxon>
        <taxon>Bacillales</taxon>
        <taxon>Paenibacillaceae</taxon>
        <taxon>Paenibacillus</taxon>
    </lineage>
</organism>
<sequence length="200" mass="23021">MLLKDVVEEITEKSPNFLSPASIVRKVSQVRDRLVRNFGSAQQQSNVICTAIDLVKDKALYVLPCPPGSVVDVDVKMESFHNDNDGWRRIPLRQFNERLKEKPYYYFSGDRIGIVPNPEVDTPEGIKIFHAEVLRELALADMDGPTGFDPDFDMVLVYGVLKEITSGKESEEFDYKYRQVLNEYETANNGYERYSVTERW</sequence>
<dbReference type="InterPro" id="IPR056209">
    <property type="entry name" value="SU10_adaptor"/>
</dbReference>
<evidence type="ECO:0000313" key="1">
    <source>
        <dbReference type="EMBL" id="MBP2243797.1"/>
    </source>
</evidence>
<dbReference type="Pfam" id="PF24175">
    <property type="entry name" value="SU10_adaptor"/>
    <property type="match status" value="1"/>
</dbReference>
<proteinExistence type="predicted"/>
<reference evidence="1 2" key="1">
    <citation type="submission" date="2021-03" db="EMBL/GenBank/DDBJ databases">
        <title>Genomic Encyclopedia of Type Strains, Phase IV (KMG-IV): sequencing the most valuable type-strain genomes for metagenomic binning, comparative biology and taxonomic classification.</title>
        <authorList>
            <person name="Goeker M."/>
        </authorList>
    </citation>
    <scope>NUCLEOTIDE SEQUENCE [LARGE SCALE GENOMIC DNA]</scope>
    <source>
        <strain evidence="1 2">DSM 21292</strain>
    </source>
</reference>
<dbReference type="Proteomes" id="UP000810207">
    <property type="component" value="Unassembled WGS sequence"/>
</dbReference>
<protein>
    <recommendedName>
        <fullName evidence="3">Phage protein</fullName>
    </recommendedName>
</protein>
<evidence type="ECO:0000313" key="2">
    <source>
        <dbReference type="Proteomes" id="UP000810207"/>
    </source>
</evidence>
<gene>
    <name evidence="1" type="ORF">J2Z28_000402</name>
</gene>
<accession>A0ABS4RPV0</accession>
<dbReference type="EMBL" id="JAGIKV010000001">
    <property type="protein sequence ID" value="MBP2243797.1"/>
    <property type="molecule type" value="Genomic_DNA"/>
</dbReference>
<dbReference type="RefSeq" id="WP_211080966.1">
    <property type="nucleotide sequence ID" value="NZ_CBCSLC010000013.1"/>
</dbReference>
<comment type="caution">
    <text evidence="1">The sequence shown here is derived from an EMBL/GenBank/DDBJ whole genome shotgun (WGS) entry which is preliminary data.</text>
</comment>
<name>A0ABS4RPV0_PAEXY</name>